<feature type="domain" description="DUF1707" evidence="2">
    <location>
        <begin position="8"/>
        <end position="60"/>
    </location>
</feature>
<evidence type="ECO:0000313" key="4">
    <source>
        <dbReference type="Proteomes" id="UP000198928"/>
    </source>
</evidence>
<dbReference type="RefSeq" id="WP_093849633.1">
    <property type="nucleotide sequence ID" value="NZ_FOSG01000007.1"/>
</dbReference>
<dbReference type="PANTHER" id="PTHR40763">
    <property type="entry name" value="MEMBRANE PROTEIN-RELATED"/>
    <property type="match status" value="1"/>
</dbReference>
<evidence type="ECO:0000313" key="3">
    <source>
        <dbReference type="EMBL" id="SFK60692.1"/>
    </source>
</evidence>
<name>A0A1I4AVT6_9ACTN</name>
<proteinExistence type="predicted"/>
<keyword evidence="4" id="KW-1185">Reference proteome</keyword>
<dbReference type="InterPro" id="IPR012551">
    <property type="entry name" value="DUF1707_SHOCT-like"/>
</dbReference>
<feature type="region of interest" description="Disordered" evidence="1">
    <location>
        <begin position="61"/>
        <end position="80"/>
    </location>
</feature>
<reference evidence="4" key="1">
    <citation type="submission" date="2016-10" db="EMBL/GenBank/DDBJ databases">
        <authorList>
            <person name="Varghese N."/>
            <person name="Submissions S."/>
        </authorList>
    </citation>
    <scope>NUCLEOTIDE SEQUENCE [LARGE SCALE GENOMIC DNA]</scope>
    <source>
        <strain evidence="4">PL19</strain>
    </source>
</reference>
<dbReference type="OrthoDB" id="3625082at2"/>
<dbReference type="Proteomes" id="UP000198928">
    <property type="component" value="Unassembled WGS sequence"/>
</dbReference>
<accession>A0A1I4AVT6</accession>
<protein>
    <recommendedName>
        <fullName evidence="2">DUF1707 domain-containing protein</fullName>
    </recommendedName>
</protein>
<dbReference type="Pfam" id="PF08044">
    <property type="entry name" value="DUF1707"/>
    <property type="match status" value="1"/>
</dbReference>
<gene>
    <name evidence="3" type="ORF">SAMN05192584_107155</name>
</gene>
<feature type="compositionally biased region" description="Basic and acidic residues" evidence="1">
    <location>
        <begin position="222"/>
        <end position="233"/>
    </location>
</feature>
<feature type="compositionally biased region" description="Basic and acidic residues" evidence="1">
    <location>
        <begin position="201"/>
        <end position="213"/>
    </location>
</feature>
<evidence type="ECO:0000256" key="1">
    <source>
        <dbReference type="SAM" id="MobiDB-lite"/>
    </source>
</evidence>
<evidence type="ECO:0000259" key="2">
    <source>
        <dbReference type="Pfam" id="PF08044"/>
    </source>
</evidence>
<feature type="compositionally biased region" description="Low complexity" evidence="1">
    <location>
        <begin position="61"/>
        <end position="74"/>
    </location>
</feature>
<dbReference type="AlphaFoldDB" id="A0A1I4AVT6"/>
<organism evidence="3 4">
    <name type="scientific">Streptomyces pini</name>
    <dbReference type="NCBI Taxonomy" id="1520580"/>
    <lineage>
        <taxon>Bacteria</taxon>
        <taxon>Bacillati</taxon>
        <taxon>Actinomycetota</taxon>
        <taxon>Actinomycetes</taxon>
        <taxon>Kitasatosporales</taxon>
        <taxon>Streptomycetaceae</taxon>
        <taxon>Streptomyces</taxon>
    </lineage>
</organism>
<feature type="region of interest" description="Disordered" evidence="1">
    <location>
        <begin position="194"/>
        <end position="233"/>
    </location>
</feature>
<dbReference type="EMBL" id="FOSG01000007">
    <property type="protein sequence ID" value="SFK60692.1"/>
    <property type="molecule type" value="Genomic_DNA"/>
</dbReference>
<dbReference type="PANTHER" id="PTHR40763:SF4">
    <property type="entry name" value="DUF1707 DOMAIN-CONTAINING PROTEIN"/>
    <property type="match status" value="1"/>
</dbReference>
<sequence length="233" mass="25775">MTDDLPEMRASDADRERVAEVLREAVAEGRLDMEEFQDRLDSAYAARTQGELAPLVRDLPRTTAPTTPAEPARAGRGWADRFGGNATSRGAVAIMSGFVRKGPWTAPRRFTCFAFWGGGEIDLREAYFEDREVEIRCFAIMGGVNVIAPDEAEVDVRGIGVMGGFDHSAAGRGEPGAPRVVVSGFAFWGGVGVERKRRRAERRERKRLEDGHGHGHGHTYGHGHDRRRDERDD</sequence>